<organism evidence="1 2">
    <name type="scientific">Paenibacillus illinoisensis</name>
    <dbReference type="NCBI Taxonomy" id="59845"/>
    <lineage>
        <taxon>Bacteria</taxon>
        <taxon>Bacillati</taxon>
        <taxon>Bacillota</taxon>
        <taxon>Bacilli</taxon>
        <taxon>Bacillales</taxon>
        <taxon>Paenibacillaceae</taxon>
        <taxon>Paenibacillus</taxon>
    </lineage>
</organism>
<dbReference type="Proteomes" id="UP000247459">
    <property type="component" value="Unassembled WGS sequence"/>
</dbReference>
<dbReference type="AlphaFoldDB" id="A0A2W0CC40"/>
<dbReference type="EMBL" id="PRLG01000010">
    <property type="protein sequence ID" value="PYY30226.1"/>
    <property type="molecule type" value="Genomic_DNA"/>
</dbReference>
<gene>
    <name evidence="1" type="ORF">PIL02S_01409</name>
</gene>
<evidence type="ECO:0000313" key="1">
    <source>
        <dbReference type="EMBL" id="PYY30226.1"/>
    </source>
</evidence>
<comment type="caution">
    <text evidence="1">The sequence shown here is derived from an EMBL/GenBank/DDBJ whole genome shotgun (WGS) entry which is preliminary data.</text>
</comment>
<accession>A0A2W0CC40</accession>
<proteinExistence type="predicted"/>
<dbReference type="RefSeq" id="WP_176476242.1">
    <property type="nucleotide sequence ID" value="NZ_JAXBDC010000013.1"/>
</dbReference>
<evidence type="ECO:0000313" key="2">
    <source>
        <dbReference type="Proteomes" id="UP000247459"/>
    </source>
</evidence>
<reference evidence="1 2" key="1">
    <citation type="submission" date="2018-01" db="EMBL/GenBank/DDBJ databases">
        <title>Genome sequence of the PGP bacterium Paenibacillus illinoisensis E3.</title>
        <authorList>
            <person name="Rolli E."/>
            <person name="Marasco R."/>
            <person name="Bessem C."/>
            <person name="Michoud G."/>
            <person name="Gaiarsa S."/>
            <person name="Borin S."/>
            <person name="Daffonchio D."/>
        </authorList>
    </citation>
    <scope>NUCLEOTIDE SEQUENCE [LARGE SCALE GENOMIC DNA]</scope>
    <source>
        <strain evidence="1 2">E3</strain>
    </source>
</reference>
<name>A0A2W0CC40_9BACL</name>
<protein>
    <submittedName>
        <fullName evidence="1">Uncharacterized protein</fullName>
    </submittedName>
</protein>
<sequence length="52" mass="5252">MGQLRIAAALGVLPAAAYGSLAGSVPGWSAKPWRDEAPGTTKSLHVHAALQA</sequence>